<reference evidence="2 3" key="1">
    <citation type="journal article" date="2021" name="BMC Genomics">
        <title>Datura genome reveals duplications of psychoactive alkaloid biosynthetic genes and high mutation rate following tissue culture.</title>
        <authorList>
            <person name="Rajewski A."/>
            <person name="Carter-House D."/>
            <person name="Stajich J."/>
            <person name="Litt A."/>
        </authorList>
    </citation>
    <scope>NUCLEOTIDE SEQUENCE [LARGE SCALE GENOMIC DNA]</scope>
    <source>
        <strain evidence="2">AR-01</strain>
    </source>
</reference>
<organism evidence="2 3">
    <name type="scientific">Datura stramonium</name>
    <name type="common">Jimsonweed</name>
    <name type="synonym">Common thornapple</name>
    <dbReference type="NCBI Taxonomy" id="4076"/>
    <lineage>
        <taxon>Eukaryota</taxon>
        <taxon>Viridiplantae</taxon>
        <taxon>Streptophyta</taxon>
        <taxon>Embryophyta</taxon>
        <taxon>Tracheophyta</taxon>
        <taxon>Spermatophyta</taxon>
        <taxon>Magnoliopsida</taxon>
        <taxon>eudicotyledons</taxon>
        <taxon>Gunneridae</taxon>
        <taxon>Pentapetalae</taxon>
        <taxon>asterids</taxon>
        <taxon>lamiids</taxon>
        <taxon>Solanales</taxon>
        <taxon>Solanaceae</taxon>
        <taxon>Solanoideae</taxon>
        <taxon>Datureae</taxon>
        <taxon>Datura</taxon>
    </lineage>
</organism>
<feature type="region of interest" description="Disordered" evidence="1">
    <location>
        <begin position="1"/>
        <end position="29"/>
    </location>
</feature>
<gene>
    <name evidence="2" type="ORF">HAX54_044292</name>
</gene>
<evidence type="ECO:0000313" key="2">
    <source>
        <dbReference type="EMBL" id="MCE2056228.1"/>
    </source>
</evidence>
<evidence type="ECO:0000313" key="3">
    <source>
        <dbReference type="Proteomes" id="UP000823775"/>
    </source>
</evidence>
<dbReference type="EMBL" id="JACEIK010006745">
    <property type="protein sequence ID" value="MCE2056228.1"/>
    <property type="molecule type" value="Genomic_DNA"/>
</dbReference>
<evidence type="ECO:0000256" key="1">
    <source>
        <dbReference type="SAM" id="MobiDB-lite"/>
    </source>
</evidence>
<accession>A0ABS8W3U0</accession>
<proteinExistence type="predicted"/>
<sequence>MAANKKAFHQKVVPTKSGDLCRTQRRRTPRGELEQCDFPFSASELRSSLRSDKVTIKQAFSPEEYLQSENKNSDQIQKSYKLSVLTSLSCNDPTDNGGRLKI</sequence>
<dbReference type="Proteomes" id="UP000823775">
    <property type="component" value="Unassembled WGS sequence"/>
</dbReference>
<comment type="caution">
    <text evidence="2">The sequence shown here is derived from an EMBL/GenBank/DDBJ whole genome shotgun (WGS) entry which is preliminary data.</text>
</comment>
<protein>
    <submittedName>
        <fullName evidence="2">Uncharacterized protein</fullName>
    </submittedName>
</protein>
<name>A0ABS8W3U0_DATST</name>
<keyword evidence="3" id="KW-1185">Reference proteome</keyword>